<evidence type="ECO:0000256" key="2">
    <source>
        <dbReference type="ARBA" id="ARBA00022792"/>
    </source>
</evidence>
<dbReference type="InterPro" id="IPR019533">
    <property type="entry name" value="Peptidase_S26"/>
</dbReference>
<comment type="caution">
    <text evidence="9">The sequence shown here is derived from an EMBL/GenBank/DDBJ whole genome shotgun (WGS) entry which is preliminary data.</text>
</comment>
<dbReference type="PANTHER" id="PTHR12383:SF16">
    <property type="entry name" value="MITOCHONDRIAL INNER MEMBRANE PROTEASE SUBUNIT 1"/>
    <property type="match status" value="1"/>
</dbReference>
<dbReference type="FunFam" id="2.10.109.10:FF:000015">
    <property type="entry name" value="Mitochondrial inner membrane protease subunit 1"/>
    <property type="match status" value="1"/>
</dbReference>
<organism evidence="9 10">
    <name type="scientific">Polytolypa hystricis (strain UAMH7299)</name>
    <dbReference type="NCBI Taxonomy" id="1447883"/>
    <lineage>
        <taxon>Eukaryota</taxon>
        <taxon>Fungi</taxon>
        <taxon>Dikarya</taxon>
        <taxon>Ascomycota</taxon>
        <taxon>Pezizomycotina</taxon>
        <taxon>Eurotiomycetes</taxon>
        <taxon>Eurotiomycetidae</taxon>
        <taxon>Onygenales</taxon>
        <taxon>Onygenales incertae sedis</taxon>
        <taxon>Polytolypa</taxon>
    </lineage>
</organism>
<keyword evidence="4" id="KW-0496">Mitochondrion</keyword>
<dbReference type="GO" id="GO:0006627">
    <property type="term" value="P:protein processing involved in protein targeting to mitochondrion"/>
    <property type="evidence" value="ECO:0007669"/>
    <property type="project" value="TreeGrafter"/>
</dbReference>
<gene>
    <name evidence="9" type="ORF">AJ80_08393</name>
</gene>
<dbReference type="InterPro" id="IPR052064">
    <property type="entry name" value="Mito_IMP1_subunit"/>
</dbReference>
<dbReference type="Pfam" id="PF10502">
    <property type="entry name" value="Peptidase_S26"/>
    <property type="match status" value="2"/>
</dbReference>
<proteinExistence type="inferred from homology"/>
<evidence type="ECO:0000256" key="7">
    <source>
        <dbReference type="PIRSR" id="PIRSR600223-1"/>
    </source>
</evidence>
<dbReference type="Proteomes" id="UP000224634">
    <property type="component" value="Unassembled WGS sequence"/>
</dbReference>
<evidence type="ECO:0000313" key="10">
    <source>
        <dbReference type="Proteomes" id="UP000224634"/>
    </source>
</evidence>
<dbReference type="STRING" id="1447883.A0A2B7X8W5"/>
<dbReference type="GO" id="GO:0006465">
    <property type="term" value="P:signal peptide processing"/>
    <property type="evidence" value="ECO:0007669"/>
    <property type="project" value="InterPro"/>
</dbReference>
<dbReference type="PRINTS" id="PR00727">
    <property type="entry name" value="LEADERPTASE"/>
</dbReference>
<evidence type="ECO:0000256" key="5">
    <source>
        <dbReference type="ARBA" id="ARBA00023136"/>
    </source>
</evidence>
<dbReference type="OrthoDB" id="308440at2759"/>
<evidence type="ECO:0000256" key="6">
    <source>
        <dbReference type="ARBA" id="ARBA00038445"/>
    </source>
</evidence>
<evidence type="ECO:0000256" key="1">
    <source>
        <dbReference type="ARBA" id="ARBA00004273"/>
    </source>
</evidence>
<sequence length="173" mass="19309">MPILPFKWGLRRILLNVAGGYAALKIFHEQCYEIQPTSGPSMFPTLDIRGEAVLVSKFYKYGKSIQVGDMVVIRHPFFLHSHAGKRVVGMPGDFVLKNAPFKDGVGKGEDLMIQVPEGHVWLTGDNLPWSRDSREYGPVPLGLVIGKVVARAWPLSKIGWFLNTMEPAQFSDD</sequence>
<evidence type="ECO:0000256" key="4">
    <source>
        <dbReference type="ARBA" id="ARBA00023128"/>
    </source>
</evidence>
<evidence type="ECO:0000259" key="8">
    <source>
        <dbReference type="Pfam" id="PF10502"/>
    </source>
</evidence>
<dbReference type="EMBL" id="PDNA01000190">
    <property type="protein sequence ID" value="PGH05157.1"/>
    <property type="molecule type" value="Genomic_DNA"/>
</dbReference>
<feature type="domain" description="Peptidase S26" evidence="8">
    <location>
        <begin position="36"/>
        <end position="95"/>
    </location>
</feature>
<dbReference type="GO" id="GO:0042720">
    <property type="term" value="C:mitochondrial inner membrane peptidase complex"/>
    <property type="evidence" value="ECO:0007669"/>
    <property type="project" value="TreeGrafter"/>
</dbReference>
<keyword evidence="10" id="KW-1185">Reference proteome</keyword>
<dbReference type="InterPro" id="IPR036286">
    <property type="entry name" value="LexA/Signal_pep-like_sf"/>
</dbReference>
<dbReference type="PANTHER" id="PTHR12383">
    <property type="entry name" value="PROTEASE FAMILY S26 MITOCHONDRIAL INNER MEMBRANE PROTEASE-RELATED"/>
    <property type="match status" value="1"/>
</dbReference>
<comment type="subcellular location">
    <subcellularLocation>
        <location evidence="1">Mitochondrion inner membrane</location>
    </subcellularLocation>
</comment>
<comment type="similarity">
    <text evidence="6">Belongs to the peptidase S26 family. IMP1 subfamily.</text>
</comment>
<evidence type="ECO:0000313" key="9">
    <source>
        <dbReference type="EMBL" id="PGH05157.1"/>
    </source>
</evidence>
<dbReference type="AlphaFoldDB" id="A0A2B7X8W5"/>
<keyword evidence="5" id="KW-0472">Membrane</keyword>
<keyword evidence="3" id="KW-0378">Hydrolase</keyword>
<dbReference type="GO" id="GO:0004252">
    <property type="term" value="F:serine-type endopeptidase activity"/>
    <property type="evidence" value="ECO:0007669"/>
    <property type="project" value="InterPro"/>
</dbReference>
<feature type="active site" evidence="7">
    <location>
        <position position="41"/>
    </location>
</feature>
<keyword evidence="2" id="KW-0999">Mitochondrion inner membrane</keyword>
<evidence type="ECO:0000256" key="3">
    <source>
        <dbReference type="ARBA" id="ARBA00022801"/>
    </source>
</evidence>
<accession>A0A2B7X8W5</accession>
<protein>
    <recommendedName>
        <fullName evidence="8">Peptidase S26 domain-containing protein</fullName>
    </recommendedName>
</protein>
<reference evidence="9 10" key="1">
    <citation type="submission" date="2017-10" db="EMBL/GenBank/DDBJ databases">
        <title>Comparative genomics in systemic dimorphic fungi from Ajellomycetaceae.</title>
        <authorList>
            <person name="Munoz J.F."/>
            <person name="Mcewen J.G."/>
            <person name="Clay O.K."/>
            <person name="Cuomo C.A."/>
        </authorList>
    </citation>
    <scope>NUCLEOTIDE SEQUENCE [LARGE SCALE GENOMIC DNA]</scope>
    <source>
        <strain evidence="9 10">UAMH7299</strain>
    </source>
</reference>
<feature type="domain" description="Peptidase S26" evidence="8">
    <location>
        <begin position="114"/>
        <end position="153"/>
    </location>
</feature>
<dbReference type="SUPFAM" id="SSF51306">
    <property type="entry name" value="LexA/Signal peptidase"/>
    <property type="match status" value="1"/>
</dbReference>
<name>A0A2B7X8W5_POLH7</name>
<dbReference type="CDD" id="cd06530">
    <property type="entry name" value="S26_SPase_I"/>
    <property type="match status" value="1"/>
</dbReference>
<feature type="active site" evidence="7">
    <location>
        <position position="85"/>
    </location>
</feature>
<dbReference type="InterPro" id="IPR000223">
    <property type="entry name" value="Pept_S26A_signal_pept_1"/>
</dbReference>
<dbReference type="Gene3D" id="2.10.109.10">
    <property type="entry name" value="Umud Fragment, subunit A"/>
    <property type="match status" value="1"/>
</dbReference>